<reference evidence="2" key="1">
    <citation type="journal article" date="2011" name="Genome Res.">
        <title>Phylogeny-wide analysis of social amoeba genomes highlights ancient origins for complex intercellular communication.</title>
        <authorList>
            <person name="Heidel A.J."/>
            <person name="Lawal H.M."/>
            <person name="Felder M."/>
            <person name="Schilde C."/>
            <person name="Helps N.R."/>
            <person name="Tunggal B."/>
            <person name="Rivero F."/>
            <person name="John U."/>
            <person name="Schleicher M."/>
            <person name="Eichinger L."/>
            <person name="Platzer M."/>
            <person name="Noegel A.A."/>
            <person name="Schaap P."/>
            <person name="Gloeckner G."/>
        </authorList>
    </citation>
    <scope>NUCLEOTIDE SEQUENCE [LARGE SCALE GENOMIC DNA]</scope>
    <source>
        <strain evidence="2">SH3</strain>
    </source>
</reference>
<dbReference type="InterPro" id="IPR001806">
    <property type="entry name" value="Small_GTPase"/>
</dbReference>
<dbReference type="KEGG" id="dfa:DFA_10044"/>
<keyword evidence="2" id="KW-1185">Reference proteome</keyword>
<dbReference type="Gene3D" id="3.40.50.300">
    <property type="entry name" value="P-loop containing nucleotide triphosphate hydrolases"/>
    <property type="match status" value="1"/>
</dbReference>
<protein>
    <submittedName>
        <fullName evidence="1">Uncharacterized protein</fullName>
    </submittedName>
</protein>
<dbReference type="EMBL" id="GL883026">
    <property type="protein sequence ID" value="EGG15214.1"/>
    <property type="molecule type" value="Genomic_DNA"/>
</dbReference>
<dbReference type="GO" id="GO:0005525">
    <property type="term" value="F:GTP binding"/>
    <property type="evidence" value="ECO:0007669"/>
    <property type="project" value="InterPro"/>
</dbReference>
<dbReference type="AlphaFoldDB" id="F4Q945"/>
<dbReference type="InterPro" id="IPR027417">
    <property type="entry name" value="P-loop_NTPase"/>
</dbReference>
<dbReference type="SUPFAM" id="SSF48403">
    <property type="entry name" value="Ankyrin repeat"/>
    <property type="match status" value="1"/>
</dbReference>
<dbReference type="Proteomes" id="UP000007797">
    <property type="component" value="Unassembled WGS sequence"/>
</dbReference>
<evidence type="ECO:0000313" key="1">
    <source>
        <dbReference type="EMBL" id="EGG15214.1"/>
    </source>
</evidence>
<dbReference type="InterPro" id="IPR036770">
    <property type="entry name" value="Ankyrin_rpt-contain_sf"/>
</dbReference>
<proteinExistence type="predicted"/>
<dbReference type="GeneID" id="14867054"/>
<gene>
    <name evidence="1" type="ORF">DFA_10044</name>
</gene>
<dbReference type="SUPFAM" id="SSF52540">
    <property type="entry name" value="P-loop containing nucleoside triphosphate hydrolases"/>
    <property type="match status" value="1"/>
</dbReference>
<name>F4Q945_CACFS</name>
<evidence type="ECO:0000313" key="2">
    <source>
        <dbReference type="Proteomes" id="UP000007797"/>
    </source>
</evidence>
<dbReference type="Pfam" id="PF00071">
    <property type="entry name" value="Ras"/>
    <property type="match status" value="1"/>
</dbReference>
<accession>F4Q945</accession>
<sequence>MLNGTKRLVILKQSLIFLVDWYYEAGSCKLKPEVIIVGTKRDLVNQRKVTREQANKFALDNGFSYFEVGIDDSGIDVVYSVIGKHVYENMYKDWSRFDDDLHLELDSISLYPKTYQITNQITTKLGVQVAKIGHSNIEFWCSNRYVNITRQFGVVTIHYRQDWQIQINLKQKDKNQIMNEVVVGGDLSMVQYLFSQGYYWSCQGLLVAIAFNHIDIVTFIIEKSGDTRMKTEGNQKDSFILTQFLLERCIKMAKSYKRKEIEILFFQYLEKRKVVDKTFSKLIPK</sequence>
<dbReference type="RefSeq" id="XP_004351934.1">
    <property type="nucleotide sequence ID" value="XM_004351882.1"/>
</dbReference>
<dbReference type="GO" id="GO:0003924">
    <property type="term" value="F:GTPase activity"/>
    <property type="evidence" value="ECO:0007669"/>
    <property type="project" value="InterPro"/>
</dbReference>
<organism evidence="1 2">
    <name type="scientific">Cavenderia fasciculata</name>
    <name type="common">Slime mold</name>
    <name type="synonym">Dictyostelium fasciculatum</name>
    <dbReference type="NCBI Taxonomy" id="261658"/>
    <lineage>
        <taxon>Eukaryota</taxon>
        <taxon>Amoebozoa</taxon>
        <taxon>Evosea</taxon>
        <taxon>Eumycetozoa</taxon>
        <taxon>Dictyostelia</taxon>
        <taxon>Acytosteliales</taxon>
        <taxon>Cavenderiaceae</taxon>
        <taxon>Cavenderia</taxon>
    </lineage>
</organism>